<name>A0A382VG40_9ZZZZ</name>
<feature type="non-terminal residue" evidence="1">
    <location>
        <position position="100"/>
    </location>
</feature>
<evidence type="ECO:0000313" key="1">
    <source>
        <dbReference type="EMBL" id="SVD45437.1"/>
    </source>
</evidence>
<dbReference type="AlphaFoldDB" id="A0A382VG40"/>
<proteinExistence type="predicted"/>
<accession>A0A382VG40</accession>
<sequence length="100" mass="10086">MDQAAVSAADLVAVIDGAGSALGWTRSYCNVVGTTIGAAFRAAGLDEDSDRIAVDPASAGAIAAQIVETAEANGLSARTATTYASTWKRLAGLAHAWYLG</sequence>
<protein>
    <submittedName>
        <fullName evidence="1">Uncharacterized protein</fullName>
    </submittedName>
</protein>
<organism evidence="1">
    <name type="scientific">marine metagenome</name>
    <dbReference type="NCBI Taxonomy" id="408172"/>
    <lineage>
        <taxon>unclassified sequences</taxon>
        <taxon>metagenomes</taxon>
        <taxon>ecological metagenomes</taxon>
    </lineage>
</organism>
<dbReference type="EMBL" id="UINC01151688">
    <property type="protein sequence ID" value="SVD45437.1"/>
    <property type="molecule type" value="Genomic_DNA"/>
</dbReference>
<gene>
    <name evidence="1" type="ORF">METZ01_LOCUS398291</name>
</gene>
<reference evidence="1" key="1">
    <citation type="submission" date="2018-05" db="EMBL/GenBank/DDBJ databases">
        <authorList>
            <person name="Lanie J.A."/>
            <person name="Ng W.-L."/>
            <person name="Kazmierczak K.M."/>
            <person name="Andrzejewski T.M."/>
            <person name="Davidsen T.M."/>
            <person name="Wayne K.J."/>
            <person name="Tettelin H."/>
            <person name="Glass J.I."/>
            <person name="Rusch D."/>
            <person name="Podicherti R."/>
            <person name="Tsui H.-C.T."/>
            <person name="Winkler M.E."/>
        </authorList>
    </citation>
    <scope>NUCLEOTIDE SEQUENCE</scope>
</reference>